<protein>
    <submittedName>
        <fullName evidence="1">Uncharacterized protein</fullName>
    </submittedName>
</protein>
<evidence type="ECO:0000313" key="2">
    <source>
        <dbReference type="Proteomes" id="UP001057402"/>
    </source>
</evidence>
<comment type="caution">
    <text evidence="1">The sequence shown here is derived from an EMBL/GenBank/DDBJ whole genome shotgun (WGS) entry which is preliminary data.</text>
</comment>
<gene>
    <name evidence="1" type="ORF">MLD38_017861</name>
</gene>
<sequence length="139" mass="14920">MGPGGPGGPPGWGPPPPGPPGPFGGICDVIGSCLSFICCCWLIQDCFGGPPGPPGPFGPPPPLSPPFPLFSGAERSETNKNEERTNLRTSSEPPFRIFLVSCRVVLELRGIIRFRSFSWRYQGSMEMDSLEMLSQVART</sequence>
<dbReference type="Proteomes" id="UP001057402">
    <property type="component" value="Chromosome 5"/>
</dbReference>
<dbReference type="EMBL" id="CM042884">
    <property type="protein sequence ID" value="KAI4369422.1"/>
    <property type="molecule type" value="Genomic_DNA"/>
</dbReference>
<name>A0ACB9QTB5_9MYRT</name>
<organism evidence="1 2">
    <name type="scientific">Melastoma candidum</name>
    <dbReference type="NCBI Taxonomy" id="119954"/>
    <lineage>
        <taxon>Eukaryota</taxon>
        <taxon>Viridiplantae</taxon>
        <taxon>Streptophyta</taxon>
        <taxon>Embryophyta</taxon>
        <taxon>Tracheophyta</taxon>
        <taxon>Spermatophyta</taxon>
        <taxon>Magnoliopsida</taxon>
        <taxon>eudicotyledons</taxon>
        <taxon>Gunneridae</taxon>
        <taxon>Pentapetalae</taxon>
        <taxon>rosids</taxon>
        <taxon>malvids</taxon>
        <taxon>Myrtales</taxon>
        <taxon>Melastomataceae</taxon>
        <taxon>Melastomatoideae</taxon>
        <taxon>Melastomateae</taxon>
        <taxon>Melastoma</taxon>
    </lineage>
</organism>
<proteinExistence type="predicted"/>
<evidence type="ECO:0000313" key="1">
    <source>
        <dbReference type="EMBL" id="KAI4369422.1"/>
    </source>
</evidence>
<accession>A0ACB9QTB5</accession>
<reference evidence="2" key="1">
    <citation type="journal article" date="2023" name="Front. Plant Sci.">
        <title>Chromosomal-level genome assembly of Melastoma candidum provides insights into trichome evolution.</title>
        <authorList>
            <person name="Zhong Y."/>
            <person name="Wu W."/>
            <person name="Sun C."/>
            <person name="Zou P."/>
            <person name="Liu Y."/>
            <person name="Dai S."/>
            <person name="Zhou R."/>
        </authorList>
    </citation>
    <scope>NUCLEOTIDE SEQUENCE [LARGE SCALE GENOMIC DNA]</scope>
</reference>
<keyword evidence="2" id="KW-1185">Reference proteome</keyword>